<dbReference type="Pfam" id="PF20700">
    <property type="entry name" value="Mutator"/>
    <property type="match status" value="1"/>
</dbReference>
<keyword evidence="5" id="KW-0269">Exonuclease</keyword>
<dbReference type="AlphaFoldDB" id="A0AA89BWZ3"/>
<proteinExistence type="inferred from homology"/>
<accession>A0AA89BWZ3</accession>
<evidence type="ECO:0000256" key="3">
    <source>
        <dbReference type="ARBA" id="ARBA00022723"/>
    </source>
</evidence>
<evidence type="ECO:0000256" key="1">
    <source>
        <dbReference type="ARBA" id="ARBA00001946"/>
    </source>
</evidence>
<dbReference type="GO" id="GO:0006308">
    <property type="term" value="P:DNA catabolic process"/>
    <property type="evidence" value="ECO:0007669"/>
    <property type="project" value="TreeGrafter"/>
</dbReference>
<dbReference type="SMART" id="SM00479">
    <property type="entry name" value="EXOIII"/>
    <property type="match status" value="1"/>
</dbReference>
<evidence type="ECO:0000256" key="4">
    <source>
        <dbReference type="ARBA" id="ARBA00022801"/>
    </source>
</evidence>
<keyword evidence="4" id="KW-0378">Hydrolase</keyword>
<evidence type="ECO:0000256" key="5">
    <source>
        <dbReference type="ARBA" id="ARBA00022839"/>
    </source>
</evidence>
<evidence type="ECO:0000259" key="9">
    <source>
        <dbReference type="SMART" id="SM00479"/>
    </source>
</evidence>
<keyword evidence="2" id="KW-0540">Nuclease</keyword>
<evidence type="ECO:0000256" key="7">
    <source>
        <dbReference type="ARBA" id="ARBA00025769"/>
    </source>
</evidence>
<reference evidence="10" key="1">
    <citation type="submission" date="2019-08" db="EMBL/GenBank/DDBJ databases">
        <title>The improved chromosome-level genome for the pearl oyster Pinctada fucata martensii using PacBio sequencing and Hi-C.</title>
        <authorList>
            <person name="Zheng Z."/>
        </authorList>
    </citation>
    <scope>NUCLEOTIDE SEQUENCE</scope>
    <source>
        <strain evidence="10">ZZ-2019</strain>
        <tissue evidence="10">Adductor muscle</tissue>
    </source>
</reference>
<comment type="caution">
    <text evidence="10">The sequence shown here is derived from an EMBL/GenBank/DDBJ whole genome shotgun (WGS) entry which is preliminary data.</text>
</comment>
<evidence type="ECO:0000313" key="11">
    <source>
        <dbReference type="Proteomes" id="UP001186944"/>
    </source>
</evidence>
<gene>
    <name evidence="10" type="ORF">FSP39_007048</name>
</gene>
<evidence type="ECO:0000256" key="8">
    <source>
        <dbReference type="SAM" id="MobiDB-lite"/>
    </source>
</evidence>
<keyword evidence="6" id="KW-0460">Magnesium</keyword>
<dbReference type="InterPro" id="IPR012337">
    <property type="entry name" value="RNaseH-like_sf"/>
</dbReference>
<dbReference type="GO" id="GO:0003676">
    <property type="term" value="F:nucleic acid binding"/>
    <property type="evidence" value="ECO:0007669"/>
    <property type="project" value="InterPro"/>
</dbReference>
<organism evidence="10 11">
    <name type="scientific">Pinctada imbricata</name>
    <name type="common">Atlantic pearl-oyster</name>
    <name type="synonym">Pinctada martensii</name>
    <dbReference type="NCBI Taxonomy" id="66713"/>
    <lineage>
        <taxon>Eukaryota</taxon>
        <taxon>Metazoa</taxon>
        <taxon>Spiralia</taxon>
        <taxon>Lophotrochozoa</taxon>
        <taxon>Mollusca</taxon>
        <taxon>Bivalvia</taxon>
        <taxon>Autobranchia</taxon>
        <taxon>Pteriomorphia</taxon>
        <taxon>Pterioida</taxon>
        <taxon>Pterioidea</taxon>
        <taxon>Pteriidae</taxon>
        <taxon>Pinctada</taxon>
    </lineage>
</organism>
<dbReference type="GO" id="GO:0005737">
    <property type="term" value="C:cytoplasm"/>
    <property type="evidence" value="ECO:0007669"/>
    <property type="project" value="TreeGrafter"/>
</dbReference>
<dbReference type="PANTHER" id="PTHR13058">
    <property type="entry name" value="THREE PRIME REPAIR EXONUCLEASE 1, 2"/>
    <property type="match status" value="1"/>
</dbReference>
<evidence type="ECO:0000256" key="2">
    <source>
        <dbReference type="ARBA" id="ARBA00022722"/>
    </source>
</evidence>
<dbReference type="SUPFAM" id="SSF53098">
    <property type="entry name" value="Ribonuclease H-like"/>
    <property type="match status" value="1"/>
</dbReference>
<keyword evidence="11" id="KW-1185">Reference proteome</keyword>
<dbReference type="CDD" id="cd06127">
    <property type="entry name" value="DEDDh"/>
    <property type="match status" value="1"/>
</dbReference>
<dbReference type="InterPro" id="IPR036397">
    <property type="entry name" value="RNaseH_sf"/>
</dbReference>
<dbReference type="GO" id="GO:0008296">
    <property type="term" value="F:3'-5'-DNA exonuclease activity"/>
    <property type="evidence" value="ECO:0007669"/>
    <property type="project" value="TreeGrafter"/>
</dbReference>
<dbReference type="GO" id="GO:0046872">
    <property type="term" value="F:metal ion binding"/>
    <property type="evidence" value="ECO:0007669"/>
    <property type="project" value="UniProtKB-KW"/>
</dbReference>
<comment type="similarity">
    <text evidence="7">Belongs to the exonuclease superfamily. TREX family.</text>
</comment>
<dbReference type="InterPro" id="IPR040393">
    <property type="entry name" value="TREX1/2"/>
</dbReference>
<name>A0AA89BWZ3_PINIB</name>
<feature type="compositionally biased region" description="Basic and acidic residues" evidence="8">
    <location>
        <begin position="263"/>
        <end position="283"/>
    </location>
</feature>
<feature type="domain" description="Exonuclease" evidence="9">
    <location>
        <begin position="345"/>
        <end position="503"/>
    </location>
</feature>
<evidence type="ECO:0000313" key="10">
    <source>
        <dbReference type="EMBL" id="KAK3085680.1"/>
    </source>
</evidence>
<comment type="cofactor">
    <cofactor evidence="1">
        <name>Mg(2+)</name>
        <dbReference type="ChEBI" id="CHEBI:18420"/>
    </cofactor>
</comment>
<keyword evidence="3" id="KW-0479">Metal-binding</keyword>
<dbReference type="Pfam" id="PF00929">
    <property type="entry name" value="RNase_T"/>
    <property type="match status" value="1"/>
</dbReference>
<dbReference type="InterPro" id="IPR013520">
    <property type="entry name" value="Ribonucl_H"/>
</dbReference>
<dbReference type="Gene3D" id="3.30.420.10">
    <property type="entry name" value="Ribonuclease H-like superfamily/Ribonuclease H"/>
    <property type="match status" value="1"/>
</dbReference>
<dbReference type="PANTHER" id="PTHR13058:SF22">
    <property type="entry name" value="EXODEOXYRIBONUCLEASE III"/>
    <property type="match status" value="1"/>
</dbReference>
<feature type="region of interest" description="Disordered" evidence="8">
    <location>
        <begin position="259"/>
        <end position="301"/>
    </location>
</feature>
<dbReference type="EMBL" id="VSWD01000012">
    <property type="protein sequence ID" value="KAK3085680.1"/>
    <property type="molecule type" value="Genomic_DNA"/>
</dbReference>
<sequence>MVRDRAETRIGVKVMVMSEVRIKVKVRVRIEVRVNVRIRVEALYHAGIGDETIEKIFAVLNIPCISHSNLKVQERKVDHAIEKIAQDSCNTALEREVQESSEGLCVSFDAGWQKRGSGRNYNSLSGHSSMYGCQTNKLIGYDVMCKSCMICDEPAKKGDNYPREHDCRKNWGGSAKGMEHAMAVNIIKNIHDKGHTVKQLAMDDDATTISKVHNEIDIDIEKLSDKNHNLKNFTNSLYCLQKEHKLQKTNEELVLSPGKHTKQYVEKKERKRAREESMRQTREFKRRRRELKSTETRKTRASEIREGVTYQTNVDNDGYAKSATEEIPPPPVTPHEVPLQRKEYTRIYFDLETTGLGLHVSDITQISAVYKTTEFSMYVIPESPIQASASRVTGLTYDGTTMFKNGIPVPCHPLQHALEEFNTWLQQFDNPLLFAHNAKKFDSRVLCYAINKVNDAKLVDSICGFCDTLLLCKDVLPGHDSYSQENLVKNVLHLEYYAHTKAN</sequence>
<dbReference type="Proteomes" id="UP001186944">
    <property type="component" value="Unassembled WGS sequence"/>
</dbReference>
<evidence type="ECO:0000256" key="6">
    <source>
        <dbReference type="ARBA" id="ARBA00022842"/>
    </source>
</evidence>
<dbReference type="InterPro" id="IPR049012">
    <property type="entry name" value="Mutator_transp_dom"/>
</dbReference>
<feature type="compositionally biased region" description="Basic and acidic residues" evidence="8">
    <location>
        <begin position="291"/>
        <end position="301"/>
    </location>
</feature>
<protein>
    <recommendedName>
        <fullName evidence="9">Exonuclease domain-containing protein</fullName>
    </recommendedName>
</protein>